<proteinExistence type="predicted"/>
<keyword evidence="3" id="KW-1185">Reference proteome</keyword>
<dbReference type="AlphaFoldDB" id="A0AAE1DHR2"/>
<name>A0AAE1DHR2_9GAST</name>
<reference evidence="2" key="1">
    <citation type="journal article" date="2023" name="G3 (Bethesda)">
        <title>A reference genome for the long-term kleptoplast-retaining sea slug Elysia crispata morphotype clarki.</title>
        <authorList>
            <person name="Eastman K.E."/>
            <person name="Pendleton A.L."/>
            <person name="Shaikh M.A."/>
            <person name="Suttiyut T."/>
            <person name="Ogas R."/>
            <person name="Tomko P."/>
            <person name="Gavelis G."/>
            <person name="Widhalm J.R."/>
            <person name="Wisecaver J.H."/>
        </authorList>
    </citation>
    <scope>NUCLEOTIDE SEQUENCE</scope>
    <source>
        <strain evidence="2">ECLA1</strain>
    </source>
</reference>
<organism evidence="2 3">
    <name type="scientific">Elysia crispata</name>
    <name type="common">lettuce slug</name>
    <dbReference type="NCBI Taxonomy" id="231223"/>
    <lineage>
        <taxon>Eukaryota</taxon>
        <taxon>Metazoa</taxon>
        <taxon>Spiralia</taxon>
        <taxon>Lophotrochozoa</taxon>
        <taxon>Mollusca</taxon>
        <taxon>Gastropoda</taxon>
        <taxon>Heterobranchia</taxon>
        <taxon>Euthyneura</taxon>
        <taxon>Panpulmonata</taxon>
        <taxon>Sacoglossa</taxon>
        <taxon>Placobranchoidea</taxon>
        <taxon>Plakobranchidae</taxon>
        <taxon>Elysia</taxon>
    </lineage>
</organism>
<evidence type="ECO:0000313" key="2">
    <source>
        <dbReference type="EMBL" id="KAK3771016.1"/>
    </source>
</evidence>
<comment type="caution">
    <text evidence="2">The sequence shown here is derived from an EMBL/GenBank/DDBJ whole genome shotgun (WGS) entry which is preliminary data.</text>
</comment>
<feature type="region of interest" description="Disordered" evidence="1">
    <location>
        <begin position="39"/>
        <end position="80"/>
    </location>
</feature>
<gene>
    <name evidence="2" type="ORF">RRG08_002065</name>
</gene>
<evidence type="ECO:0000256" key="1">
    <source>
        <dbReference type="SAM" id="MobiDB-lite"/>
    </source>
</evidence>
<dbReference type="Proteomes" id="UP001283361">
    <property type="component" value="Unassembled WGS sequence"/>
</dbReference>
<accession>A0AAE1DHR2</accession>
<protein>
    <submittedName>
        <fullName evidence="2">Uncharacterized protein</fullName>
    </submittedName>
</protein>
<evidence type="ECO:0000313" key="3">
    <source>
        <dbReference type="Proteomes" id="UP001283361"/>
    </source>
</evidence>
<sequence length="80" mass="9007">MHRTSLQSFDECDVSLNFQSPIDTVDKSRLLVYSPSRRDLVGSTGQACPQLQPRDKRRTSYTPSEGVLVKEMPERLASPP</sequence>
<dbReference type="EMBL" id="JAWDGP010003778">
    <property type="protein sequence ID" value="KAK3771016.1"/>
    <property type="molecule type" value="Genomic_DNA"/>
</dbReference>